<keyword evidence="7 8" id="KW-0472">Membrane</keyword>
<accession>A0ABR2WHZ4</accession>
<dbReference type="InterPro" id="IPR038665">
    <property type="entry name" value="Voltage-dep_anion_channel_sf"/>
</dbReference>
<keyword evidence="3" id="KW-0813">Transport</keyword>
<feature type="transmembrane region" description="Helical" evidence="8">
    <location>
        <begin position="303"/>
        <end position="324"/>
    </location>
</feature>
<dbReference type="PANTHER" id="PTHR31686:SF1">
    <property type="entry name" value="SULFITE EFFLUX PUMP SSU1"/>
    <property type="match status" value="1"/>
</dbReference>
<dbReference type="CDD" id="cd09318">
    <property type="entry name" value="TDT_SSU1"/>
    <property type="match status" value="1"/>
</dbReference>
<evidence type="ECO:0000256" key="4">
    <source>
        <dbReference type="ARBA" id="ARBA00022475"/>
    </source>
</evidence>
<organism evidence="9 10">
    <name type="scientific">Basidiobolus ranarum</name>
    <dbReference type="NCBI Taxonomy" id="34480"/>
    <lineage>
        <taxon>Eukaryota</taxon>
        <taxon>Fungi</taxon>
        <taxon>Fungi incertae sedis</taxon>
        <taxon>Zoopagomycota</taxon>
        <taxon>Entomophthoromycotina</taxon>
        <taxon>Basidiobolomycetes</taxon>
        <taxon>Basidiobolales</taxon>
        <taxon>Basidiobolaceae</taxon>
        <taxon>Basidiobolus</taxon>
    </lineage>
</organism>
<evidence type="ECO:0000313" key="9">
    <source>
        <dbReference type="EMBL" id="KAK9761132.1"/>
    </source>
</evidence>
<evidence type="ECO:0000256" key="2">
    <source>
        <dbReference type="ARBA" id="ARBA00008566"/>
    </source>
</evidence>
<feature type="transmembrane region" description="Helical" evidence="8">
    <location>
        <begin position="330"/>
        <end position="349"/>
    </location>
</feature>
<feature type="transmembrane region" description="Helical" evidence="8">
    <location>
        <begin position="155"/>
        <end position="176"/>
    </location>
</feature>
<keyword evidence="5 8" id="KW-0812">Transmembrane</keyword>
<dbReference type="Proteomes" id="UP001479436">
    <property type="component" value="Unassembled WGS sequence"/>
</dbReference>
<dbReference type="EMBL" id="JASJQH010001547">
    <property type="protein sequence ID" value="KAK9761132.1"/>
    <property type="molecule type" value="Genomic_DNA"/>
</dbReference>
<feature type="transmembrane region" description="Helical" evidence="8">
    <location>
        <begin position="89"/>
        <end position="110"/>
    </location>
</feature>
<feature type="transmembrane region" description="Helical" evidence="8">
    <location>
        <begin position="122"/>
        <end position="143"/>
    </location>
</feature>
<feature type="transmembrane region" description="Helical" evidence="8">
    <location>
        <begin position="224"/>
        <end position="243"/>
    </location>
</feature>
<evidence type="ECO:0000256" key="7">
    <source>
        <dbReference type="ARBA" id="ARBA00023136"/>
    </source>
</evidence>
<comment type="subcellular location">
    <subcellularLocation>
        <location evidence="1">Cell membrane</location>
        <topology evidence="1">Multi-pass membrane protein</topology>
    </subcellularLocation>
</comment>
<dbReference type="InterPro" id="IPR051629">
    <property type="entry name" value="Sulfite_efflux_TDT"/>
</dbReference>
<evidence type="ECO:0000256" key="6">
    <source>
        <dbReference type="ARBA" id="ARBA00022989"/>
    </source>
</evidence>
<comment type="caution">
    <text evidence="9">The sequence shown here is derived from an EMBL/GenBank/DDBJ whole genome shotgun (WGS) entry which is preliminary data.</text>
</comment>
<dbReference type="PANTHER" id="PTHR31686">
    <property type="match status" value="1"/>
</dbReference>
<feature type="transmembrane region" description="Helical" evidence="8">
    <location>
        <begin position="21"/>
        <end position="41"/>
    </location>
</feature>
<comment type="similarity">
    <text evidence="2">Belongs to the tellurite-resistance/dicarboxylate transporter (TDT) family.</text>
</comment>
<gene>
    <name evidence="9" type="primary">SSU1_3</name>
    <name evidence="9" type="ORF">K7432_014185</name>
</gene>
<feature type="transmembrane region" description="Helical" evidence="8">
    <location>
        <begin position="47"/>
        <end position="69"/>
    </location>
</feature>
<evidence type="ECO:0000313" key="10">
    <source>
        <dbReference type="Proteomes" id="UP001479436"/>
    </source>
</evidence>
<feature type="transmembrane region" description="Helical" evidence="8">
    <location>
        <begin position="188"/>
        <end position="212"/>
    </location>
</feature>
<sequence>MKGPFYDLEHPREIVRNFIPGWFAVNMGTGITGIVIANSPFPFHGMVIIGSIFFLANVSLFCLFTILFVARILVYPETIPPLLRHHQSLMLSTIPMGLTTITNYVVLVLVPTHSWALELAYVLWWTEFSLTLLSIFGIPYCMMRHQEHKIDTMNAMWLLPLVPAVVTGASGCYLSRYLESEGHRAPMIFTISSMTLGCGLSLALPLIGVYFYRLMAHDLPPGDVIITSFLPVGPLGQGTYGIIEMGWAAQKVIGDKWAPGFGDGAFTCCLIMAFFLWAYGLWYLCFAVASLSVRLRTDAPFNMGWWGLTFPIGVYTAGTLNIAIATNSRFFHGATAFLICSLVLIWFYVATQTLRRIYSGKVFRAPCLQQVPFQSRMTNHEMQRCDN</sequence>
<protein>
    <submittedName>
        <fullName evidence="9">Plasma membrane sulfite pump involved in sulfite metabolism</fullName>
    </submittedName>
</protein>
<evidence type="ECO:0000256" key="1">
    <source>
        <dbReference type="ARBA" id="ARBA00004651"/>
    </source>
</evidence>
<keyword evidence="4" id="KW-1003">Cell membrane</keyword>
<dbReference type="Pfam" id="PF03595">
    <property type="entry name" value="SLAC1"/>
    <property type="match status" value="1"/>
</dbReference>
<dbReference type="InterPro" id="IPR004695">
    <property type="entry name" value="SLAC1/Mae1/Ssu1/TehA"/>
</dbReference>
<evidence type="ECO:0000256" key="5">
    <source>
        <dbReference type="ARBA" id="ARBA00022692"/>
    </source>
</evidence>
<feature type="transmembrane region" description="Helical" evidence="8">
    <location>
        <begin position="263"/>
        <end position="291"/>
    </location>
</feature>
<keyword evidence="6 8" id="KW-1133">Transmembrane helix</keyword>
<proteinExistence type="inferred from homology"/>
<reference evidence="9 10" key="1">
    <citation type="submission" date="2023-04" db="EMBL/GenBank/DDBJ databases">
        <title>Genome of Basidiobolus ranarum AG-B5.</title>
        <authorList>
            <person name="Stajich J.E."/>
            <person name="Carter-House D."/>
            <person name="Gryganskyi A."/>
        </authorList>
    </citation>
    <scope>NUCLEOTIDE SEQUENCE [LARGE SCALE GENOMIC DNA]</scope>
    <source>
        <strain evidence="9 10">AG-B5</strain>
    </source>
</reference>
<evidence type="ECO:0000256" key="3">
    <source>
        <dbReference type="ARBA" id="ARBA00022448"/>
    </source>
</evidence>
<evidence type="ECO:0000256" key="8">
    <source>
        <dbReference type="SAM" id="Phobius"/>
    </source>
</evidence>
<name>A0ABR2WHZ4_9FUNG</name>
<dbReference type="Gene3D" id="1.50.10.150">
    <property type="entry name" value="Voltage-dependent anion channel"/>
    <property type="match status" value="1"/>
</dbReference>
<keyword evidence="10" id="KW-1185">Reference proteome</keyword>